<comment type="caution">
    <text evidence="2">The sequence shown here is derived from an EMBL/GenBank/DDBJ whole genome shotgun (WGS) entry which is preliminary data.</text>
</comment>
<dbReference type="Proteomes" id="UP000663879">
    <property type="component" value="Unassembled WGS sequence"/>
</dbReference>
<organism evidence="2 3">
    <name type="scientific">Brachionus calyciflorus</name>
    <dbReference type="NCBI Taxonomy" id="104777"/>
    <lineage>
        <taxon>Eukaryota</taxon>
        <taxon>Metazoa</taxon>
        <taxon>Spiralia</taxon>
        <taxon>Gnathifera</taxon>
        <taxon>Rotifera</taxon>
        <taxon>Eurotatoria</taxon>
        <taxon>Monogononta</taxon>
        <taxon>Pseudotrocha</taxon>
        <taxon>Ploima</taxon>
        <taxon>Brachionidae</taxon>
        <taxon>Brachionus</taxon>
    </lineage>
</organism>
<evidence type="ECO:0000313" key="2">
    <source>
        <dbReference type="EMBL" id="CAF0801563.1"/>
    </source>
</evidence>
<protein>
    <submittedName>
        <fullName evidence="2">Uncharacterized protein</fullName>
    </submittedName>
</protein>
<dbReference type="OrthoDB" id="10206324at2759"/>
<evidence type="ECO:0000256" key="1">
    <source>
        <dbReference type="SAM" id="MobiDB-lite"/>
    </source>
</evidence>
<accession>A0A813SUE8</accession>
<dbReference type="EMBL" id="CAJNOC010000773">
    <property type="protein sequence ID" value="CAF0801563.1"/>
    <property type="molecule type" value="Genomic_DNA"/>
</dbReference>
<feature type="region of interest" description="Disordered" evidence="1">
    <location>
        <begin position="1"/>
        <end position="28"/>
    </location>
</feature>
<keyword evidence="3" id="KW-1185">Reference proteome</keyword>
<reference evidence="2" key="1">
    <citation type="submission" date="2021-02" db="EMBL/GenBank/DDBJ databases">
        <authorList>
            <person name="Nowell W R."/>
        </authorList>
    </citation>
    <scope>NUCLEOTIDE SEQUENCE</scope>
    <source>
        <strain evidence="2">Ploen Becks lab</strain>
    </source>
</reference>
<feature type="compositionally biased region" description="Basic and acidic residues" evidence="1">
    <location>
        <begin position="1"/>
        <end position="10"/>
    </location>
</feature>
<name>A0A813SUE8_9BILA</name>
<gene>
    <name evidence="2" type="ORF">OXX778_LOCUS6494</name>
</gene>
<proteinExistence type="predicted"/>
<sequence length="105" mass="12299">MARNNLRDSDTDYSEYEDVKNSDEEENDDTFFDLLTEERNKLSIYGNDFNLTKTNRGGLKLCSLGYYYTKERVTKAGTYHWKYEKTISCNGQGRRQLFIIAVAKL</sequence>
<evidence type="ECO:0000313" key="3">
    <source>
        <dbReference type="Proteomes" id="UP000663879"/>
    </source>
</evidence>
<dbReference type="AlphaFoldDB" id="A0A813SUE8"/>